<feature type="non-terminal residue" evidence="1">
    <location>
        <position position="389"/>
    </location>
</feature>
<name>A0A382M645_9ZZZZ</name>
<evidence type="ECO:0000313" key="1">
    <source>
        <dbReference type="EMBL" id="SVC44088.1"/>
    </source>
</evidence>
<accession>A0A382M645</accession>
<dbReference type="SUPFAM" id="SSF82171">
    <property type="entry name" value="DPP6 N-terminal domain-like"/>
    <property type="match status" value="1"/>
</dbReference>
<feature type="non-terminal residue" evidence="1">
    <location>
        <position position="1"/>
    </location>
</feature>
<organism evidence="1">
    <name type="scientific">marine metagenome</name>
    <dbReference type="NCBI Taxonomy" id="408172"/>
    <lineage>
        <taxon>unclassified sequences</taxon>
        <taxon>metagenomes</taxon>
        <taxon>ecological metagenomes</taxon>
    </lineage>
</organism>
<dbReference type="AlphaFoldDB" id="A0A382M645"/>
<proteinExistence type="predicted"/>
<protein>
    <submittedName>
        <fullName evidence="1">Uncharacterized protein</fullName>
    </submittedName>
</protein>
<sequence>ALGITWALGLLFVPAIVRAQEGAARGFTPEDALDVRTVRIQDVSENGTWIAATVQRHRDRLYIDHERFGDPTYVAPSLNEVLVVNTRSGEKHSLFDSPVIASTFSWSPDGSRLAFIAHVDNAFRLMLYDVERDELKIVDPRSNLEIASNSALDWRPDGGAVLVGFRPEGWAEEARSAYRALTEGPIVVQDSENDFLSWDAVRKASADVIIAIVTLSDGAVREIVPVAPVQQPQFSEDGSFITYMAANRLRTSYERADGTEYEIFQVDLSGGEPRSVHPATEQRLRPIWSKAGDAFAYDNEGNVFVRRLSADSALNLTEEHSTALVEGDTIQLSFTAMQWRPAGDALLVSSQMGYHVLDVDSGYLETVYKFEGEENERPRLALQSWSRDG</sequence>
<gene>
    <name evidence="1" type="ORF">METZ01_LOCUS296942</name>
</gene>
<dbReference type="EMBL" id="UINC01091377">
    <property type="protein sequence ID" value="SVC44088.1"/>
    <property type="molecule type" value="Genomic_DNA"/>
</dbReference>
<reference evidence="1" key="1">
    <citation type="submission" date="2018-05" db="EMBL/GenBank/DDBJ databases">
        <authorList>
            <person name="Lanie J.A."/>
            <person name="Ng W.-L."/>
            <person name="Kazmierczak K.M."/>
            <person name="Andrzejewski T.M."/>
            <person name="Davidsen T.M."/>
            <person name="Wayne K.J."/>
            <person name="Tettelin H."/>
            <person name="Glass J.I."/>
            <person name="Rusch D."/>
            <person name="Podicherti R."/>
            <person name="Tsui H.-C.T."/>
            <person name="Winkler M.E."/>
        </authorList>
    </citation>
    <scope>NUCLEOTIDE SEQUENCE</scope>
</reference>
<dbReference type="InterPro" id="IPR011042">
    <property type="entry name" value="6-blade_b-propeller_TolB-like"/>
</dbReference>
<dbReference type="Gene3D" id="2.120.10.30">
    <property type="entry name" value="TolB, C-terminal domain"/>
    <property type="match status" value="2"/>
</dbReference>